<feature type="binding site" evidence="13">
    <location>
        <begin position="205"/>
        <end position="206"/>
    </location>
    <ligand>
        <name>ATP</name>
        <dbReference type="ChEBI" id="CHEBI:30616"/>
    </ligand>
</feature>
<dbReference type="RefSeq" id="WP_069431331.1">
    <property type="nucleotide sequence ID" value="NZ_MEHA01000003.1"/>
</dbReference>
<dbReference type="InterPro" id="IPR001341">
    <property type="entry name" value="Asp_kinase"/>
</dbReference>
<comment type="pathway">
    <text evidence="3 15">Amino-acid biosynthesis; L-methionine biosynthesis via de novo pathway; L-homoserine from L-aspartate: step 1/3.</text>
</comment>
<dbReference type="Proteomes" id="UP000094271">
    <property type="component" value="Unassembled WGS sequence"/>
</dbReference>
<feature type="domain" description="ACT" evidence="16">
    <location>
        <begin position="374"/>
        <end position="438"/>
    </location>
</feature>
<dbReference type="CDD" id="cd04892">
    <property type="entry name" value="ACT_AK-like_2"/>
    <property type="match status" value="1"/>
</dbReference>
<dbReference type="EMBL" id="MEHA01000003">
    <property type="protein sequence ID" value="ODR54170.1"/>
    <property type="molecule type" value="Genomic_DNA"/>
</dbReference>
<comment type="caution">
    <text evidence="17">The sequence shown here is derived from an EMBL/GenBank/DDBJ whole genome shotgun (WGS) entry which is preliminary data.</text>
</comment>
<dbReference type="Gene3D" id="3.40.1160.10">
    <property type="entry name" value="Acetylglutamate kinase-like"/>
    <property type="match status" value="1"/>
</dbReference>
<evidence type="ECO:0000256" key="4">
    <source>
        <dbReference type="ARBA" id="ARBA00005139"/>
    </source>
</evidence>
<dbReference type="GO" id="GO:0005524">
    <property type="term" value="F:ATP binding"/>
    <property type="evidence" value="ECO:0007669"/>
    <property type="project" value="UniProtKB-KW"/>
</dbReference>
<keyword evidence="8 14" id="KW-0418">Kinase</keyword>
<dbReference type="InterPro" id="IPR054352">
    <property type="entry name" value="ACT_Aspartokinase"/>
</dbReference>
<dbReference type="InterPro" id="IPR045865">
    <property type="entry name" value="ACT-like_dom_sf"/>
</dbReference>
<dbReference type="PANTHER" id="PTHR21499:SF67">
    <property type="entry name" value="ASPARTOKINASE 3"/>
    <property type="match status" value="1"/>
</dbReference>
<comment type="similarity">
    <text evidence="5 14">Belongs to the aspartokinase family.</text>
</comment>
<feature type="binding site" evidence="13">
    <location>
        <begin position="5"/>
        <end position="8"/>
    </location>
    <ligand>
        <name>ATP</name>
        <dbReference type="ChEBI" id="CHEBI:30616"/>
    </ligand>
</feature>
<dbReference type="Gene3D" id="3.30.2130.10">
    <property type="entry name" value="VC0802-like"/>
    <property type="match status" value="1"/>
</dbReference>
<dbReference type="OrthoDB" id="9799110at2"/>
<reference evidence="17 18" key="1">
    <citation type="submission" date="2016-08" db="EMBL/GenBank/DDBJ databases">
        <authorList>
            <person name="Seilhamer J.J."/>
        </authorList>
    </citation>
    <scope>NUCLEOTIDE SEQUENCE [LARGE SCALE GENOMIC DNA]</scope>
    <source>
        <strain evidence="17 18">NML150140-1</strain>
    </source>
</reference>
<dbReference type="UniPathway" id="UPA00051">
    <property type="reaction ID" value="UER00462"/>
</dbReference>
<evidence type="ECO:0000256" key="15">
    <source>
        <dbReference type="RuleBase" id="RU004249"/>
    </source>
</evidence>
<dbReference type="NCBIfam" id="TIGR00657">
    <property type="entry name" value="asp_kinases"/>
    <property type="match status" value="1"/>
</dbReference>
<keyword evidence="9 13" id="KW-0067">ATP-binding</keyword>
<name>A0A1E3UM92_9FIRM</name>
<feature type="binding site" evidence="13">
    <location>
        <position position="49"/>
    </location>
    <ligand>
        <name>substrate</name>
    </ligand>
</feature>
<evidence type="ECO:0000256" key="10">
    <source>
        <dbReference type="ARBA" id="ARBA00022915"/>
    </source>
</evidence>
<evidence type="ECO:0000313" key="17">
    <source>
        <dbReference type="EMBL" id="ODR54170.1"/>
    </source>
</evidence>
<keyword evidence="6 14" id="KW-0808">Transferase</keyword>
<dbReference type="InterPro" id="IPR002912">
    <property type="entry name" value="ACT_dom"/>
</dbReference>
<dbReference type="UniPathway" id="UPA00034">
    <property type="reaction ID" value="UER00015"/>
</dbReference>
<keyword evidence="10" id="KW-0220">Diaminopimelate biosynthesis</keyword>
<dbReference type="AlphaFoldDB" id="A0A1E3UM92"/>
<dbReference type="InterPro" id="IPR036393">
    <property type="entry name" value="AceGlu_kinase-like_sf"/>
</dbReference>
<protein>
    <recommendedName>
        <fullName evidence="14">Aspartokinase</fullName>
        <ecNumber evidence="14">2.7.2.4</ecNumber>
    </recommendedName>
</protein>
<evidence type="ECO:0000256" key="7">
    <source>
        <dbReference type="ARBA" id="ARBA00022741"/>
    </source>
</evidence>
<evidence type="ECO:0000256" key="2">
    <source>
        <dbReference type="ARBA" id="ARBA00004766"/>
    </source>
</evidence>
<evidence type="ECO:0000256" key="11">
    <source>
        <dbReference type="ARBA" id="ARBA00023154"/>
    </source>
</evidence>
<evidence type="ECO:0000256" key="3">
    <source>
        <dbReference type="ARBA" id="ARBA00004986"/>
    </source>
</evidence>
<evidence type="ECO:0000259" key="16">
    <source>
        <dbReference type="PROSITE" id="PS51671"/>
    </source>
</evidence>
<dbReference type="FunFam" id="3.30.2130.10:FF:000001">
    <property type="entry name" value="Bifunctional aspartokinase/homoserine dehydrogenase"/>
    <property type="match status" value="1"/>
</dbReference>
<dbReference type="NCBIfam" id="NF006540">
    <property type="entry name" value="PRK09034.1"/>
    <property type="match status" value="1"/>
</dbReference>
<dbReference type="GO" id="GO:0009088">
    <property type="term" value="P:threonine biosynthetic process"/>
    <property type="evidence" value="ECO:0007669"/>
    <property type="project" value="UniProtKB-UniPathway"/>
</dbReference>
<keyword evidence="7 13" id="KW-0547">Nucleotide-binding</keyword>
<dbReference type="GO" id="GO:0009089">
    <property type="term" value="P:lysine biosynthetic process via diaminopimelate"/>
    <property type="evidence" value="ECO:0007669"/>
    <property type="project" value="UniProtKB-UniPathway"/>
</dbReference>
<evidence type="ECO:0000256" key="13">
    <source>
        <dbReference type="PIRSR" id="PIRSR000726-1"/>
    </source>
</evidence>
<keyword evidence="11" id="KW-0457">Lysine biosynthesis</keyword>
<proteinExistence type="inferred from homology"/>
<comment type="pathway">
    <text evidence="4 15">Amino-acid biosynthesis; L-threonine biosynthesis; L-threonine from L-aspartate: step 1/5.</text>
</comment>
<evidence type="ECO:0000256" key="1">
    <source>
        <dbReference type="ARBA" id="ARBA00003121"/>
    </source>
</evidence>
<organism evidence="17 18">
    <name type="scientific">Eisenbergiella tayi</name>
    <dbReference type="NCBI Taxonomy" id="1432052"/>
    <lineage>
        <taxon>Bacteria</taxon>
        <taxon>Bacillati</taxon>
        <taxon>Bacillota</taxon>
        <taxon>Clostridia</taxon>
        <taxon>Lachnospirales</taxon>
        <taxon>Lachnospiraceae</taxon>
        <taxon>Eisenbergiella</taxon>
    </lineage>
</organism>
<evidence type="ECO:0000256" key="12">
    <source>
        <dbReference type="ARBA" id="ARBA00047872"/>
    </source>
</evidence>
<sequence length="438" mass="46698">MKTAKFGGTSLADAARFRQVKRIVSADPELRFVVVSAPGKRSAEDKKVTDLLYDCHAAVKTGADPETAFAPVAARFRQIAQELRLGIDLEAELRQIEKDLRSGASAAYCASRGEYLSGRMLAALLGWPFLDPAELHFFDADGVPQYKLAEQALTRRLRDMERAVMPGFYGGGADGHIHTLPRGGSDISGALLASASGSDAYENWTDVPGIFRADPAIVPSARAIPAMAYDEVRELAYMGANVLHEDAVTPARRMGIPIHIRSTMQPDAPGTLVSSQSPPSACPVTGIAGRKGYCSIQVEKENMNSAVGYCRRILSVLETHEIPFDHIATGLGSISFIAPAAAVSACREALLSDISAAVRPDSICVADGLAMVSIVGRDMAGRPGVSGRLLCALGRAGINVRMIVQGTREINITVGISEPEYEKAVHAVHGEFFPEAPQ</sequence>
<evidence type="ECO:0000256" key="8">
    <source>
        <dbReference type="ARBA" id="ARBA00022777"/>
    </source>
</evidence>
<keyword evidence="15" id="KW-0028">Amino-acid biosynthesis</keyword>
<comment type="function">
    <text evidence="1">Catalyzes the phosphorylation of the beta-carboxyl group of aspartic acid with ATP to yield 4-phospho-L-aspartate, which is involved in the branched biosynthetic pathway leading to the biosynthesis of amino acids threonine, isoleucine and methionine.</text>
</comment>
<dbReference type="SUPFAM" id="SSF55021">
    <property type="entry name" value="ACT-like"/>
    <property type="match status" value="2"/>
</dbReference>
<dbReference type="PANTHER" id="PTHR21499">
    <property type="entry name" value="ASPARTATE KINASE"/>
    <property type="match status" value="1"/>
</dbReference>
<gene>
    <name evidence="17" type="ORF">BEI59_06350</name>
</gene>
<comment type="catalytic activity">
    <reaction evidence="12 14">
        <text>L-aspartate + ATP = 4-phospho-L-aspartate + ADP</text>
        <dbReference type="Rhea" id="RHEA:23776"/>
        <dbReference type="ChEBI" id="CHEBI:29991"/>
        <dbReference type="ChEBI" id="CHEBI:30616"/>
        <dbReference type="ChEBI" id="CHEBI:57535"/>
        <dbReference type="ChEBI" id="CHEBI:456216"/>
        <dbReference type="EC" id="2.7.2.4"/>
    </reaction>
</comment>
<dbReference type="GO" id="GO:0009090">
    <property type="term" value="P:homoserine biosynthetic process"/>
    <property type="evidence" value="ECO:0007669"/>
    <property type="project" value="TreeGrafter"/>
</dbReference>
<dbReference type="SUPFAM" id="SSF53633">
    <property type="entry name" value="Carbamate kinase-like"/>
    <property type="match status" value="1"/>
</dbReference>
<evidence type="ECO:0000256" key="14">
    <source>
        <dbReference type="RuleBase" id="RU003448"/>
    </source>
</evidence>
<dbReference type="PIRSF" id="PIRSF000726">
    <property type="entry name" value="Asp_kin"/>
    <property type="match status" value="1"/>
</dbReference>
<dbReference type="GO" id="GO:0004072">
    <property type="term" value="F:aspartate kinase activity"/>
    <property type="evidence" value="ECO:0007669"/>
    <property type="project" value="UniProtKB-EC"/>
</dbReference>
<dbReference type="EC" id="2.7.2.4" evidence="14"/>
<evidence type="ECO:0000313" key="18">
    <source>
        <dbReference type="Proteomes" id="UP000094271"/>
    </source>
</evidence>
<dbReference type="UniPathway" id="UPA00050">
    <property type="reaction ID" value="UER00461"/>
</dbReference>
<dbReference type="InterPro" id="IPR005260">
    <property type="entry name" value="Asp_kin_monofn"/>
</dbReference>
<comment type="pathway">
    <text evidence="2 15">Amino-acid biosynthesis; L-lysine biosynthesis via DAP pathway; (S)-tetrahydrodipicolinate from L-aspartate: step 1/4.</text>
</comment>
<evidence type="ECO:0000256" key="6">
    <source>
        <dbReference type="ARBA" id="ARBA00022679"/>
    </source>
</evidence>
<dbReference type="PROSITE" id="PS51671">
    <property type="entry name" value="ACT"/>
    <property type="match status" value="1"/>
</dbReference>
<dbReference type="Pfam" id="PF00696">
    <property type="entry name" value="AA_kinase"/>
    <property type="match status" value="1"/>
</dbReference>
<dbReference type="GO" id="GO:0005829">
    <property type="term" value="C:cytosol"/>
    <property type="evidence" value="ECO:0007669"/>
    <property type="project" value="TreeGrafter"/>
</dbReference>
<dbReference type="GO" id="GO:0019877">
    <property type="term" value="P:diaminopimelate biosynthetic process"/>
    <property type="evidence" value="ECO:0007669"/>
    <property type="project" value="UniProtKB-KW"/>
</dbReference>
<feature type="binding site" evidence="13">
    <location>
        <position position="114"/>
    </location>
    <ligand>
        <name>substrate</name>
    </ligand>
</feature>
<evidence type="ECO:0000256" key="5">
    <source>
        <dbReference type="ARBA" id="ARBA00010122"/>
    </source>
</evidence>
<accession>A0A1E3UM92</accession>
<dbReference type="InterPro" id="IPR001048">
    <property type="entry name" value="Asp/Glu/Uridylate_kinase"/>
</dbReference>
<evidence type="ECO:0000256" key="9">
    <source>
        <dbReference type="ARBA" id="ARBA00022840"/>
    </source>
</evidence>
<dbReference type="Pfam" id="PF22468">
    <property type="entry name" value="ACT_9"/>
    <property type="match status" value="1"/>
</dbReference>